<dbReference type="Pfam" id="PF16213">
    <property type="entry name" value="DCB"/>
    <property type="match status" value="1"/>
</dbReference>
<feature type="domain" description="Mon2/Sec7/BIG1-like HUS" evidence="5">
    <location>
        <begin position="196"/>
        <end position="358"/>
    </location>
</feature>
<evidence type="ECO:0000256" key="4">
    <source>
        <dbReference type="SAM" id="MobiDB-lite"/>
    </source>
</evidence>
<evidence type="ECO:0008006" key="10">
    <source>
        <dbReference type="Google" id="ProtNLM"/>
    </source>
</evidence>
<dbReference type="Pfam" id="PF16206">
    <property type="entry name" value="Mon2_C"/>
    <property type="match status" value="2"/>
</dbReference>
<keyword evidence="9" id="KW-1185">Reference proteome</keyword>
<evidence type="ECO:0000256" key="2">
    <source>
        <dbReference type="ARBA" id="ARBA00022448"/>
    </source>
</evidence>
<feature type="compositionally biased region" description="Polar residues" evidence="4">
    <location>
        <begin position="1"/>
        <end position="10"/>
    </location>
</feature>
<feature type="domain" description="Mon2 C-terminal" evidence="6">
    <location>
        <begin position="1061"/>
        <end position="1220"/>
    </location>
</feature>
<feature type="domain" description="Mon2/Sec7/BIG1-like dimerisation and cyclophilin-binding" evidence="7">
    <location>
        <begin position="6"/>
        <end position="169"/>
    </location>
</feature>
<keyword evidence="3" id="KW-0653">Protein transport</keyword>
<evidence type="ECO:0000313" key="8">
    <source>
        <dbReference type="EMBL" id="THH10921.1"/>
    </source>
</evidence>
<dbReference type="OrthoDB" id="294853at2759"/>
<keyword evidence="2" id="KW-0813">Transport</keyword>
<evidence type="ECO:0000259" key="5">
    <source>
        <dbReference type="Pfam" id="PF12783"/>
    </source>
</evidence>
<organism evidence="8 9">
    <name type="scientific">Phellinidium pouzarii</name>
    <dbReference type="NCBI Taxonomy" id="167371"/>
    <lineage>
        <taxon>Eukaryota</taxon>
        <taxon>Fungi</taxon>
        <taxon>Dikarya</taxon>
        <taxon>Basidiomycota</taxon>
        <taxon>Agaricomycotina</taxon>
        <taxon>Agaricomycetes</taxon>
        <taxon>Hymenochaetales</taxon>
        <taxon>Hymenochaetaceae</taxon>
        <taxon>Phellinidium</taxon>
    </lineage>
</organism>
<feature type="region of interest" description="Disordered" evidence="4">
    <location>
        <begin position="1"/>
        <end position="21"/>
    </location>
</feature>
<comment type="caution">
    <text evidence="8">The sequence shown here is derived from an EMBL/GenBank/DDBJ whole genome shotgun (WGS) entry which is preliminary data.</text>
</comment>
<dbReference type="Pfam" id="PF12783">
    <property type="entry name" value="Sec7-like_HUS"/>
    <property type="match status" value="1"/>
</dbReference>
<comment type="similarity">
    <text evidence="1">Belongs to the MON2 family.</text>
</comment>
<dbReference type="GO" id="GO:0015031">
    <property type="term" value="P:protein transport"/>
    <property type="evidence" value="ECO:0007669"/>
    <property type="project" value="UniProtKB-KW"/>
</dbReference>
<dbReference type="GO" id="GO:0005794">
    <property type="term" value="C:Golgi apparatus"/>
    <property type="evidence" value="ECO:0007669"/>
    <property type="project" value="UniProtKB-ARBA"/>
</dbReference>
<evidence type="ECO:0000256" key="3">
    <source>
        <dbReference type="ARBA" id="ARBA00022927"/>
    </source>
</evidence>
<dbReference type="EMBL" id="SGPK01000024">
    <property type="protein sequence ID" value="THH10921.1"/>
    <property type="molecule type" value="Genomic_DNA"/>
</dbReference>
<dbReference type="PANTHER" id="PTHR10663:SF333">
    <property type="entry name" value="PROTEIN MON2 HOMOLOG"/>
    <property type="match status" value="1"/>
</dbReference>
<proteinExistence type="inferred from homology"/>
<dbReference type="InterPro" id="IPR032691">
    <property type="entry name" value="Mon2/Sec7/BIG1-like_HUS"/>
</dbReference>
<feature type="domain" description="Mon2 C-terminal" evidence="6">
    <location>
        <begin position="1397"/>
        <end position="1683"/>
    </location>
</feature>
<evidence type="ECO:0000259" key="7">
    <source>
        <dbReference type="Pfam" id="PF16213"/>
    </source>
</evidence>
<dbReference type="InterPro" id="IPR016024">
    <property type="entry name" value="ARM-type_fold"/>
</dbReference>
<dbReference type="PANTHER" id="PTHR10663">
    <property type="entry name" value="GUANYL-NUCLEOTIDE EXCHANGE FACTOR"/>
    <property type="match status" value="1"/>
</dbReference>
<gene>
    <name evidence="8" type="ORF">EW145_g989</name>
</gene>
<evidence type="ECO:0000259" key="6">
    <source>
        <dbReference type="Pfam" id="PF16206"/>
    </source>
</evidence>
<name>A0A4S4LI12_9AGAM</name>
<dbReference type="InterPro" id="IPR032817">
    <property type="entry name" value="Mon2_C"/>
</dbReference>
<reference evidence="8 9" key="1">
    <citation type="submission" date="2019-02" db="EMBL/GenBank/DDBJ databases">
        <title>Genome sequencing of the rare red list fungi Phellinidium pouzarii.</title>
        <authorList>
            <person name="Buettner E."/>
            <person name="Kellner H."/>
        </authorList>
    </citation>
    <scope>NUCLEOTIDE SEQUENCE [LARGE SCALE GENOMIC DNA]</scope>
    <source>
        <strain evidence="8 9">DSM 108285</strain>
    </source>
</reference>
<accession>A0A4S4LI12</accession>
<dbReference type="SUPFAM" id="SSF48371">
    <property type="entry name" value="ARM repeat"/>
    <property type="match status" value="2"/>
</dbReference>
<dbReference type="Proteomes" id="UP000308199">
    <property type="component" value="Unassembled WGS sequence"/>
</dbReference>
<evidence type="ECO:0000256" key="1">
    <source>
        <dbReference type="ARBA" id="ARBA00008144"/>
    </source>
</evidence>
<evidence type="ECO:0000313" key="9">
    <source>
        <dbReference type="Proteomes" id="UP000308199"/>
    </source>
</evidence>
<sequence length="1809" mass="197447">MLTATQSLASETRRKHPDVREAAEKAVAILRNLPDQATSRLAEDGPQSEDLLRPVFMGCATRNTKVTAISLGSLQRLITLQAVPQSAVPDMISTMDECMSQGVDIQLRILQTLLSLITNFPAMHGPQLGDALLLCFKMQESRIAVVSSTAAATLRQLVMFVIDKVVDEDRRDNLKPNEYTEIVLPDGSHKSLGPSAMDAYSVLEDLCLLANSEKPHFLKLGSLPKTFALELIESVLTNYHDLFRQHFELLVLLQHHLCPLLLKLMSDKPLFPLTLRSTRVVFLLLKQFSSEFTTEVEVFLALLVKIIGGEAESGSSDGLPRPQWMRVLSMEIIRGLCNDADLMCRVWERYDSQESSSKLFGSLVSVLKRLITEKPGLLGVSPQMFGIGVSSHHTEAGSYAGTGGYGLDVGTVAGIVANAASATVTNVVGMMGTEHGLSLTESALKLQCIDQLDKADAPPIPDSYIYLLGLQCLVSICEGFASVTLPLFNTIVVQRSRAAGENTVKPPPALDVSALPADEPSTRQLQAVHGMLENGWPALLAALSFLIATNLSDELFGDVLQAYQSLANVAGMVGLATPRDAFLTSLAKFAIPARVVASLDAYVEPATPRASNALQDGFSALAGGTAPIQPPGLSERNMACLKVFVASALFLAGSLGPAWYHVLEGLQNADYVLTAKGQKAVGLKRTVTMSISAASASTNRSVSAPVVSQVVNASAAPPRHSLLSDVDIESVQRVIQRLFDSSKNMEDAAFHDFVSALCRLSAEMVDMQSDPNSSMVEVESTENVMLQLSPSASESAHRRRVSGIHLPRTLRTGDFSINKLGAVSRLNILRFTSRSPDVAWSVVTSHLIYVLRNKTAPHALRLQAARTLDDILLIVPRSIGSSEERRRIVQRLLLDVLSEQVAPDSLTGNTTTVVEIRKMGLETLHQILQSAGHTLLVGWETIFEMLGSVCDSSFSLALPDADQGATSSPTTRSSKPPPLTYSFSTDKGVAVLVRIAFQSLTLVCDSLSMLSPEHLRMCISTIGRFGRQADTNIALTAAGSLLWGVSDSIQSRRKNSEQEAEYNELWMLLLLEVLGLCTDPRSEVRVGAIQTLFRTLQLYGATLSLETWDECIWKVTFPLLDSITSIMKQLPPSLPNAVESATALGLTPDANQAWDESKTLALQSIGSIFSDFLISKVIQLESFGRVWDTFVGHIQNAFLFDSAASCTAALRCLEKALKAAGGASEDVGEKIQNIWKRAWTACDDMGQLVLRRTRPPLPGHVVGSTGLLPFDQESLLALVDVIQCTRTLSREKEGHEWSIEHLTRLMSILKGKPINCILTYSDSPSYRSDIDALTPVQSAGIETINGIDLSMTGSPSLVMRDLSELLTLPYLGAFEVLGPAVDGTPPIKDTRVSKRVTYVGLTKKVMPMLLETFLRFKNSVDIYSDGTLESIFSAYAVPIKLKYECPVPSKYGSDTPLWKTATTSFLHVVKESTSQLRFLGKDIPDARVEGIWRQIIDVFRSGILADCQSVENLSSEEQELEEMFDLSLIGSLEIDVVPFLADSRVPDYVVIQLAKVLHQGSVFYAPERSSVDDPLPTSHSITTSESTTSTKVTDYIGSTMDTTTLPRERFSYWCLDLLFLICSDSAKDEETLRMRLSALSLSTLLHRCESTLLSYLADEALRGSYPFPRAREEELVYILKKLLALRLWPGSLWAALSESPSMYCLEQPGVEPNLLPSQLFAEATKRSTKAHLFQLYTPLCRIAALPRKPPVAWAGAFMLDPTMEKNAGSIPMKVSLVSENANSNEVEELDARELALSCLKEIGRELGVS</sequence>
<dbReference type="InterPro" id="IPR032629">
    <property type="entry name" value="DCB_dom"/>
</dbReference>
<protein>
    <recommendedName>
        <fullName evidence="10">Protein MON2 homolog</fullName>
    </recommendedName>
</protein>